<keyword evidence="10 15" id="KW-0472">Membrane</keyword>
<dbReference type="GO" id="GO:0015771">
    <property type="term" value="P:trehalose transport"/>
    <property type="evidence" value="ECO:0007669"/>
    <property type="project" value="TreeGrafter"/>
</dbReference>
<keyword evidence="2" id="KW-0813">Transport</keyword>
<proteinExistence type="predicted"/>
<keyword evidence="7 15" id="KW-0812">Transmembrane</keyword>
<evidence type="ECO:0000256" key="11">
    <source>
        <dbReference type="ARBA" id="ARBA00044053"/>
    </source>
</evidence>
<evidence type="ECO:0000256" key="9">
    <source>
        <dbReference type="ARBA" id="ARBA00022989"/>
    </source>
</evidence>
<evidence type="ECO:0000256" key="3">
    <source>
        <dbReference type="ARBA" id="ARBA00022475"/>
    </source>
</evidence>
<dbReference type="InterPro" id="IPR050558">
    <property type="entry name" value="PTS_Sugar-Specific_Components"/>
</dbReference>
<dbReference type="InterPro" id="IPR010973">
    <property type="entry name" value="PTS_IIBC_sucr"/>
</dbReference>
<protein>
    <recommendedName>
        <fullName evidence="11">protein-N(pi)-phosphohistidine--sucrose phosphotransferase</fullName>
        <ecNumber evidence="11">2.7.1.211</ecNumber>
    </recommendedName>
</protein>
<feature type="transmembrane region" description="Helical" evidence="15">
    <location>
        <begin position="345"/>
        <end position="368"/>
    </location>
</feature>
<dbReference type="Pfam" id="PF00367">
    <property type="entry name" value="PTS_EIIB"/>
    <property type="match status" value="1"/>
</dbReference>
<dbReference type="FunFam" id="3.30.1360.60:FF:000001">
    <property type="entry name" value="PTS system glucose-specific IIBC component PtsG"/>
    <property type="match status" value="1"/>
</dbReference>
<organism evidence="18 19">
    <name type="scientific">Trichococcus palustris</name>
    <dbReference type="NCBI Taxonomy" id="140314"/>
    <lineage>
        <taxon>Bacteria</taxon>
        <taxon>Bacillati</taxon>
        <taxon>Bacillota</taxon>
        <taxon>Bacilli</taxon>
        <taxon>Lactobacillales</taxon>
        <taxon>Carnobacteriaceae</taxon>
        <taxon>Trichococcus</taxon>
    </lineage>
</organism>
<evidence type="ECO:0000256" key="10">
    <source>
        <dbReference type="ARBA" id="ARBA00023136"/>
    </source>
</evidence>
<name>A0A143YQ38_9LACT</name>
<evidence type="ECO:0000313" key="19">
    <source>
        <dbReference type="Proteomes" id="UP000242754"/>
    </source>
</evidence>
<keyword evidence="19" id="KW-1185">Reference proteome</keyword>
<evidence type="ECO:0000256" key="8">
    <source>
        <dbReference type="ARBA" id="ARBA00022777"/>
    </source>
</evidence>
<sequence length="494" mass="52824">MDYKKIADELLKDIGGKENVQAATHCATRLRLVLNDEDKVDRAKLETRDEVKGTFSTGGQYQIILGAGTVNEVYKEFIKAAGIDAMSKEQVKTAGSKKLNPLQQAVKTLSDIFVPIIPAIVACGLMMGLNNVFTAPDLFVTGKSLIEAYPAISGLAAMINTFSNAAYVFLPILIGFSATQKFGGNPYLGAVLGMLMVHPDLLNAYSYPAAIADGTVPYWNIFGFEIAKVGYQGTVLPILFSAFILAKIESFLHKRIHSSLDNLITPLVSLFITGFLTFVLIGPLTRTAGDAMTSGLVWLYDTTGPVGGFIIGLFYAPLVITGMHHSFIAVETQLLADIAKTGGTFIFPIAAMSNVSQGAAALAMFFILKDEKTKGLASASAISAYLGITEPAMFGINLKYRYPFYAAIIGSAISSAYITLFKVKAVALGAAGIPGIIAITQGKLFHYVIGMLIATVITFSLTYAFSTKEWSKAVEKGGKAAGTPKAFRLFNKAE</sequence>
<feature type="transmembrane region" description="Helical" evidence="15">
    <location>
        <begin position="444"/>
        <end position="465"/>
    </location>
</feature>
<dbReference type="STRING" id="140314.SAMN04488076_10422"/>
<dbReference type="GO" id="GO:0009401">
    <property type="term" value="P:phosphoenolpyruvate-dependent sugar phosphotransferase system"/>
    <property type="evidence" value="ECO:0007669"/>
    <property type="project" value="UniProtKB-KW"/>
</dbReference>
<feature type="transmembrane region" description="Helical" evidence="15">
    <location>
        <begin position="229"/>
        <end position="248"/>
    </location>
</feature>
<feature type="domain" description="PTS EIIB type-1" evidence="16">
    <location>
        <begin position="4"/>
        <end position="87"/>
    </location>
</feature>
<dbReference type="GO" id="GO:0005886">
    <property type="term" value="C:plasma membrane"/>
    <property type="evidence" value="ECO:0007669"/>
    <property type="project" value="UniProtKB-SubCell"/>
</dbReference>
<comment type="catalytic activity">
    <reaction evidence="13">
        <text>N(pros)-phospho-L-histidyl-[protein](out) + sucrose = sucrose 6(G)-phosphate(in) + L-histidyl-[protein]</text>
        <dbReference type="Rhea" id="RHEA:49236"/>
        <dbReference type="Rhea" id="RHEA-COMP:9745"/>
        <dbReference type="Rhea" id="RHEA-COMP:9746"/>
        <dbReference type="ChEBI" id="CHEBI:17992"/>
        <dbReference type="ChEBI" id="CHEBI:29979"/>
        <dbReference type="ChEBI" id="CHEBI:64837"/>
        <dbReference type="ChEBI" id="CHEBI:91002"/>
        <dbReference type="EC" id="2.7.1.211"/>
    </reaction>
</comment>
<accession>A0A143YQ38</accession>
<keyword evidence="3" id="KW-1003">Cell membrane</keyword>
<dbReference type="PROSITE" id="PS51098">
    <property type="entry name" value="PTS_EIIB_TYPE_1"/>
    <property type="match status" value="1"/>
</dbReference>
<feature type="transmembrane region" description="Helical" evidence="15">
    <location>
        <begin position="260"/>
        <end position="284"/>
    </location>
</feature>
<evidence type="ECO:0000256" key="7">
    <source>
        <dbReference type="ARBA" id="ARBA00022692"/>
    </source>
</evidence>
<dbReference type="InterPro" id="IPR001996">
    <property type="entry name" value="PTS_IIB_1"/>
</dbReference>
<evidence type="ECO:0000259" key="17">
    <source>
        <dbReference type="PROSITE" id="PS51103"/>
    </source>
</evidence>
<evidence type="ECO:0000256" key="2">
    <source>
        <dbReference type="ARBA" id="ARBA00022448"/>
    </source>
</evidence>
<feature type="domain" description="PTS EIIC type-1" evidence="17">
    <location>
        <begin position="120"/>
        <end position="481"/>
    </location>
</feature>
<dbReference type="NCBIfam" id="TIGR01996">
    <property type="entry name" value="PTS-II-BC-sucr"/>
    <property type="match status" value="1"/>
</dbReference>
<dbReference type="InterPro" id="IPR003352">
    <property type="entry name" value="PTS_EIIC"/>
</dbReference>
<dbReference type="PANTHER" id="PTHR30175">
    <property type="entry name" value="PHOSPHOTRANSFERASE SYSTEM TRANSPORT PROTEIN"/>
    <property type="match status" value="1"/>
</dbReference>
<evidence type="ECO:0000256" key="15">
    <source>
        <dbReference type="SAM" id="Phobius"/>
    </source>
</evidence>
<dbReference type="InterPro" id="IPR036878">
    <property type="entry name" value="Glu_permease_IIB"/>
</dbReference>
<feature type="transmembrane region" description="Helical" evidence="15">
    <location>
        <begin position="187"/>
        <end position="209"/>
    </location>
</feature>
<dbReference type="InterPro" id="IPR018113">
    <property type="entry name" value="PTrfase_EIIB_Cys"/>
</dbReference>
<dbReference type="SUPFAM" id="SSF55604">
    <property type="entry name" value="Glucose permease domain IIB"/>
    <property type="match status" value="1"/>
</dbReference>
<dbReference type="PROSITE" id="PS51103">
    <property type="entry name" value="PTS_EIIC_TYPE_1"/>
    <property type="match status" value="1"/>
</dbReference>
<dbReference type="EMBL" id="FJNE01000006">
    <property type="protein sequence ID" value="CZQ96298.1"/>
    <property type="molecule type" value="Genomic_DNA"/>
</dbReference>
<evidence type="ECO:0000256" key="1">
    <source>
        <dbReference type="ARBA" id="ARBA00004651"/>
    </source>
</evidence>
<evidence type="ECO:0000313" key="18">
    <source>
        <dbReference type="EMBL" id="CZQ96298.1"/>
    </source>
</evidence>
<comment type="subcellular location">
    <subcellularLocation>
        <location evidence="1">Cell membrane</location>
        <topology evidence="1">Multi-pass membrane protein</topology>
    </subcellularLocation>
</comment>
<evidence type="ECO:0000256" key="5">
    <source>
        <dbReference type="ARBA" id="ARBA00022679"/>
    </source>
</evidence>
<evidence type="ECO:0000256" key="14">
    <source>
        <dbReference type="PROSITE-ProRule" id="PRU00421"/>
    </source>
</evidence>
<dbReference type="Proteomes" id="UP000242754">
    <property type="component" value="Unassembled WGS sequence"/>
</dbReference>
<dbReference type="PANTHER" id="PTHR30175:SF4">
    <property type="entry name" value="PTS SYSTEM TREHALOSE-SPECIFIC EIIBC COMPONENT"/>
    <property type="match status" value="1"/>
</dbReference>
<dbReference type="AlphaFoldDB" id="A0A143YQ38"/>
<gene>
    <name evidence="18" type="ORF">Tpal_1985</name>
</gene>
<dbReference type="EC" id="2.7.1.211" evidence="11"/>
<dbReference type="InterPro" id="IPR013013">
    <property type="entry name" value="PTS_EIIC_1"/>
</dbReference>
<evidence type="ECO:0000256" key="13">
    <source>
        <dbReference type="ARBA" id="ARBA00048931"/>
    </source>
</evidence>
<feature type="active site" description="Phosphocysteine intermediate; for EIIB activity" evidence="14">
    <location>
        <position position="26"/>
    </location>
</feature>
<keyword evidence="4" id="KW-0762">Sugar transport</keyword>
<comment type="function">
    <text evidence="12">The phosphoenolpyruvate-dependent sugar phosphotransferase system (sugar PTS), a major carbohydrate active transport system, catalyzes the phosphorylation of incoming sugar substrates concomitantly with their translocation across the cell membrane. This system is involved in sucrose transport.</text>
</comment>
<reference evidence="18 19" key="1">
    <citation type="submission" date="2016-02" db="EMBL/GenBank/DDBJ databases">
        <authorList>
            <person name="Wen L."/>
            <person name="He K."/>
            <person name="Yang H."/>
        </authorList>
    </citation>
    <scope>NUCLEOTIDE SEQUENCE [LARGE SCALE GENOMIC DNA]</scope>
    <source>
        <strain evidence="18">Trichococcus palustris</strain>
    </source>
</reference>
<feature type="transmembrane region" description="Helical" evidence="15">
    <location>
        <begin position="149"/>
        <end position="175"/>
    </location>
</feature>
<keyword evidence="9 15" id="KW-1133">Transmembrane helix</keyword>
<keyword evidence="5 18" id="KW-0808">Transferase</keyword>
<evidence type="ECO:0000256" key="4">
    <source>
        <dbReference type="ARBA" id="ARBA00022597"/>
    </source>
</evidence>
<keyword evidence="6" id="KW-0598">Phosphotransferase system</keyword>
<dbReference type="OrthoDB" id="9769191at2"/>
<dbReference type="GO" id="GO:0008982">
    <property type="term" value="F:protein-N(PI)-phosphohistidine-sugar phosphotransferase activity"/>
    <property type="evidence" value="ECO:0007669"/>
    <property type="project" value="InterPro"/>
</dbReference>
<feature type="transmembrane region" description="Helical" evidence="15">
    <location>
        <begin position="304"/>
        <end position="324"/>
    </location>
</feature>
<evidence type="ECO:0000259" key="16">
    <source>
        <dbReference type="PROSITE" id="PS51098"/>
    </source>
</evidence>
<feature type="transmembrane region" description="Helical" evidence="15">
    <location>
        <begin position="112"/>
        <end position="129"/>
    </location>
</feature>
<dbReference type="GO" id="GO:0016301">
    <property type="term" value="F:kinase activity"/>
    <property type="evidence" value="ECO:0007669"/>
    <property type="project" value="UniProtKB-KW"/>
</dbReference>
<keyword evidence="8" id="KW-0418">Kinase</keyword>
<dbReference type="Gene3D" id="3.30.1360.60">
    <property type="entry name" value="Glucose permease domain IIB"/>
    <property type="match status" value="1"/>
</dbReference>
<dbReference type="PROSITE" id="PS01035">
    <property type="entry name" value="PTS_EIIB_TYPE_1_CYS"/>
    <property type="match status" value="1"/>
</dbReference>
<dbReference type="GO" id="GO:0090589">
    <property type="term" value="F:protein-phosphocysteine-trehalose phosphotransferase system transporter activity"/>
    <property type="evidence" value="ECO:0007669"/>
    <property type="project" value="TreeGrafter"/>
</dbReference>
<evidence type="ECO:0000256" key="6">
    <source>
        <dbReference type="ARBA" id="ARBA00022683"/>
    </source>
</evidence>
<dbReference type="CDD" id="cd00212">
    <property type="entry name" value="PTS_IIB_glc"/>
    <property type="match status" value="1"/>
</dbReference>
<dbReference type="RefSeq" id="WP_087033549.1">
    <property type="nucleotide sequence ID" value="NZ_FJNE01000006.1"/>
</dbReference>
<dbReference type="Pfam" id="PF02378">
    <property type="entry name" value="PTS_EIIC"/>
    <property type="match status" value="1"/>
</dbReference>
<evidence type="ECO:0000256" key="12">
    <source>
        <dbReference type="ARBA" id="ARBA00045139"/>
    </source>
</evidence>
<dbReference type="NCBIfam" id="TIGR00826">
    <property type="entry name" value="EIIB_glc"/>
    <property type="match status" value="1"/>
</dbReference>